<evidence type="ECO:0000313" key="2">
    <source>
        <dbReference type="Proteomes" id="UP000198892"/>
    </source>
</evidence>
<keyword evidence="2" id="KW-1185">Reference proteome</keyword>
<protein>
    <submittedName>
        <fullName evidence="1">Uncharacterized protein</fullName>
    </submittedName>
</protein>
<proteinExistence type="predicted"/>
<name>A0A1I5VJA5_9BACI</name>
<organism evidence="1 2">
    <name type="scientific">Salibacterium halotolerans</name>
    <dbReference type="NCBI Taxonomy" id="1884432"/>
    <lineage>
        <taxon>Bacteria</taxon>
        <taxon>Bacillati</taxon>
        <taxon>Bacillota</taxon>
        <taxon>Bacilli</taxon>
        <taxon>Bacillales</taxon>
        <taxon>Bacillaceae</taxon>
    </lineage>
</organism>
<evidence type="ECO:0000313" key="1">
    <source>
        <dbReference type="EMBL" id="SFQ07521.1"/>
    </source>
</evidence>
<dbReference type="EMBL" id="FOXD01000016">
    <property type="protein sequence ID" value="SFQ07521.1"/>
    <property type="molecule type" value="Genomic_DNA"/>
</dbReference>
<dbReference type="AlphaFoldDB" id="A0A1I5VJA5"/>
<dbReference type="STRING" id="1884432.SAMN05518683_11655"/>
<accession>A0A1I5VJA5</accession>
<gene>
    <name evidence="1" type="ORF">SAMN05518683_11655</name>
</gene>
<sequence>MVFFFQYFLKIKGGALVWHVIQDLLGKNRVVSAYR</sequence>
<reference evidence="2" key="1">
    <citation type="submission" date="2016-10" db="EMBL/GenBank/DDBJ databases">
        <authorList>
            <person name="Varghese N."/>
            <person name="Submissions S."/>
        </authorList>
    </citation>
    <scope>NUCLEOTIDE SEQUENCE [LARGE SCALE GENOMIC DNA]</scope>
    <source>
        <strain evidence="2">S7</strain>
    </source>
</reference>
<dbReference type="Proteomes" id="UP000198892">
    <property type="component" value="Unassembled WGS sequence"/>
</dbReference>